<gene>
    <name evidence="3" type="ORF">RBR11_13545</name>
</gene>
<evidence type="ECO:0000313" key="3">
    <source>
        <dbReference type="EMBL" id="MDQ4214941.1"/>
    </source>
</evidence>
<name>A0ABU0XIK7_9MICO</name>
<evidence type="ECO:0000256" key="1">
    <source>
        <dbReference type="SAM" id="MobiDB-lite"/>
    </source>
</evidence>
<dbReference type="RefSeq" id="WP_308489875.1">
    <property type="nucleotide sequence ID" value="NZ_JAVFCB010000007.1"/>
</dbReference>
<feature type="region of interest" description="Disordered" evidence="1">
    <location>
        <begin position="38"/>
        <end position="58"/>
    </location>
</feature>
<feature type="domain" description="LysM" evidence="2">
    <location>
        <begin position="131"/>
        <end position="178"/>
    </location>
</feature>
<evidence type="ECO:0000259" key="2">
    <source>
        <dbReference type="PROSITE" id="PS51782"/>
    </source>
</evidence>
<dbReference type="PROSITE" id="PS51782">
    <property type="entry name" value="LYSM"/>
    <property type="match status" value="1"/>
</dbReference>
<organism evidence="3 4">
    <name type="scientific">Microbacterium capsulatum</name>
    <dbReference type="NCBI Taxonomy" id="3041921"/>
    <lineage>
        <taxon>Bacteria</taxon>
        <taxon>Bacillati</taxon>
        <taxon>Actinomycetota</taxon>
        <taxon>Actinomycetes</taxon>
        <taxon>Micrococcales</taxon>
        <taxon>Microbacteriaceae</taxon>
        <taxon>Microbacterium</taxon>
    </lineage>
</organism>
<dbReference type="Proteomes" id="UP001230289">
    <property type="component" value="Unassembled WGS sequence"/>
</dbReference>
<accession>A0ABU0XIK7</accession>
<sequence>MKRAAVVTYTIAWLAVVGLVTLAAPPFVAVITTSAHPLPTKENAPEVAPGPTVTPTPDPDRVIWLGEDEPVKVSDLPNGCTTYSKIEIFGVNTHTSDAGPFYGRLIGEPQDRGSSQGATGTVNRDAAGNIVSYTAAPGDDTWSIGARLCTNRYWIGRYNHIGSDRGDHTLQPGETVVVRPDMKVEWVPGT</sequence>
<evidence type="ECO:0000313" key="4">
    <source>
        <dbReference type="Proteomes" id="UP001230289"/>
    </source>
</evidence>
<reference evidence="3 4" key="1">
    <citation type="submission" date="2023-08" db="EMBL/GenBank/DDBJ databases">
        <title>Microbacterium sp. nov., isolated from a waste landfill.</title>
        <authorList>
            <person name="Wen W."/>
        </authorList>
    </citation>
    <scope>NUCLEOTIDE SEQUENCE [LARGE SCALE GENOMIC DNA]</scope>
    <source>
        <strain evidence="3 4">ASV81</strain>
    </source>
</reference>
<dbReference type="InterPro" id="IPR018392">
    <property type="entry name" value="LysM"/>
</dbReference>
<dbReference type="EMBL" id="JAVFCB010000007">
    <property type="protein sequence ID" value="MDQ4214941.1"/>
    <property type="molecule type" value="Genomic_DNA"/>
</dbReference>
<comment type="caution">
    <text evidence="3">The sequence shown here is derived from an EMBL/GenBank/DDBJ whole genome shotgun (WGS) entry which is preliminary data.</text>
</comment>
<keyword evidence="4" id="KW-1185">Reference proteome</keyword>
<proteinExistence type="predicted"/>
<protein>
    <recommendedName>
        <fullName evidence="2">LysM domain-containing protein</fullName>
    </recommendedName>
</protein>